<sequence>MGVPSGDLGSTKSITIIHKKSHIKLKFVVAENQFGPMTLKACVKDYGYTQEQKYAFPYEFINTKNRKEELMKTEPFEYEWFKSQFKDASCAYAAKHYSTYFPSKFNLEADMKKVATAHRNDQSQLLINVTDFIVLSHHDFDINGDYNSPNPQTNPFVLTKWFQQNKYNNYKQQDYKAGRDTENNVSPDDFNYYKKLFEISE</sequence>
<evidence type="ECO:0000313" key="1">
    <source>
        <dbReference type="EMBL" id="KAA6380563.1"/>
    </source>
</evidence>
<comment type="caution">
    <text evidence="1">The sequence shown here is derived from an EMBL/GenBank/DDBJ whole genome shotgun (WGS) entry which is preliminary data.</text>
</comment>
<accession>A0A5J4VDJ1</accession>
<dbReference type="AlphaFoldDB" id="A0A5J4VDJ1"/>
<proteinExistence type="predicted"/>
<organism evidence="1 2">
    <name type="scientific">Streblomastix strix</name>
    <dbReference type="NCBI Taxonomy" id="222440"/>
    <lineage>
        <taxon>Eukaryota</taxon>
        <taxon>Metamonada</taxon>
        <taxon>Preaxostyla</taxon>
        <taxon>Oxymonadida</taxon>
        <taxon>Streblomastigidae</taxon>
        <taxon>Streblomastix</taxon>
    </lineage>
</organism>
<dbReference type="EMBL" id="SNRW01007822">
    <property type="protein sequence ID" value="KAA6380563.1"/>
    <property type="molecule type" value="Genomic_DNA"/>
</dbReference>
<name>A0A5J4VDJ1_9EUKA</name>
<protein>
    <submittedName>
        <fullName evidence="1">Uncharacterized protein</fullName>
    </submittedName>
</protein>
<gene>
    <name evidence="1" type="ORF">EZS28_023910</name>
</gene>
<evidence type="ECO:0000313" key="2">
    <source>
        <dbReference type="Proteomes" id="UP000324800"/>
    </source>
</evidence>
<reference evidence="1 2" key="1">
    <citation type="submission" date="2019-03" db="EMBL/GenBank/DDBJ databases">
        <title>Single cell metagenomics reveals metabolic interactions within the superorganism composed of flagellate Streblomastix strix and complex community of Bacteroidetes bacteria on its surface.</title>
        <authorList>
            <person name="Treitli S.C."/>
            <person name="Kolisko M."/>
            <person name="Husnik F."/>
            <person name="Keeling P."/>
            <person name="Hampl V."/>
        </authorList>
    </citation>
    <scope>NUCLEOTIDE SEQUENCE [LARGE SCALE GENOMIC DNA]</scope>
    <source>
        <strain evidence="1">ST1C</strain>
    </source>
</reference>
<dbReference type="Proteomes" id="UP000324800">
    <property type="component" value="Unassembled WGS sequence"/>
</dbReference>